<gene>
    <name evidence="12" type="ORF">SI8410_17020770</name>
</gene>
<dbReference type="PANTHER" id="PTHR21527:SF6">
    <property type="entry name" value="NUCLEOPORIN NUP35"/>
    <property type="match status" value="1"/>
</dbReference>
<dbReference type="CDD" id="cd12441">
    <property type="entry name" value="RRM_Nup53_like"/>
    <property type="match status" value="1"/>
</dbReference>
<evidence type="ECO:0000256" key="2">
    <source>
        <dbReference type="ARBA" id="ARBA00009454"/>
    </source>
</evidence>
<comment type="similarity">
    <text evidence="2 9">Belongs to the Nup35 family.</text>
</comment>
<dbReference type="PANTHER" id="PTHR21527">
    <property type="entry name" value="NUCLEOPORIN NUP35"/>
    <property type="match status" value="1"/>
</dbReference>
<feature type="region of interest" description="Disordered" evidence="10">
    <location>
        <begin position="46"/>
        <end position="151"/>
    </location>
</feature>
<evidence type="ECO:0000256" key="7">
    <source>
        <dbReference type="ARBA" id="ARBA00023132"/>
    </source>
</evidence>
<evidence type="ECO:0000256" key="6">
    <source>
        <dbReference type="ARBA" id="ARBA00023010"/>
    </source>
</evidence>
<keyword evidence="3 9" id="KW-0813">Transport</keyword>
<feature type="compositionally biased region" description="Polar residues" evidence="10">
    <location>
        <begin position="107"/>
        <end position="138"/>
    </location>
</feature>
<feature type="region of interest" description="Disordered" evidence="10">
    <location>
        <begin position="273"/>
        <end position="305"/>
    </location>
</feature>
<dbReference type="GO" id="GO:0003676">
    <property type="term" value="F:nucleic acid binding"/>
    <property type="evidence" value="ECO:0007669"/>
    <property type="project" value="InterPro"/>
</dbReference>
<keyword evidence="4 9" id="KW-0509">mRNA transport</keyword>
<dbReference type="Proteomes" id="UP000663760">
    <property type="component" value="Chromosome 17"/>
</dbReference>
<dbReference type="GO" id="GO:0006999">
    <property type="term" value="P:nuclear pore organization"/>
    <property type="evidence" value="ECO:0007669"/>
    <property type="project" value="TreeGrafter"/>
</dbReference>
<keyword evidence="6 9" id="KW-0811">Translocation</keyword>
<dbReference type="InterPro" id="IPR035979">
    <property type="entry name" value="RBD_domain_sf"/>
</dbReference>
<keyword evidence="7 9" id="KW-0906">Nuclear pore complex</keyword>
<name>A0A7I8LJQ3_SPIIN</name>
<evidence type="ECO:0000256" key="9">
    <source>
        <dbReference type="PIRNR" id="PIRNR038119"/>
    </source>
</evidence>
<dbReference type="EMBL" id="LR746280">
    <property type="protein sequence ID" value="CAA7410092.1"/>
    <property type="molecule type" value="Genomic_DNA"/>
</dbReference>
<dbReference type="InterPro" id="IPR007846">
    <property type="entry name" value="RRM_NUP35_dom"/>
</dbReference>
<dbReference type="Gene3D" id="3.30.70.330">
    <property type="match status" value="1"/>
</dbReference>
<feature type="compositionally biased region" description="Polar residues" evidence="10">
    <location>
        <begin position="282"/>
        <end position="305"/>
    </location>
</feature>
<dbReference type="InterPro" id="IPR017389">
    <property type="entry name" value="Nucleoporin_NUP53"/>
</dbReference>
<dbReference type="InterPro" id="IPR012677">
    <property type="entry name" value="Nucleotide-bd_a/b_plait_sf"/>
</dbReference>
<keyword evidence="5 9" id="KW-0653">Protein transport</keyword>
<keyword evidence="13" id="KW-1185">Reference proteome</keyword>
<dbReference type="PROSITE" id="PS51472">
    <property type="entry name" value="RRM_NUP35"/>
    <property type="match status" value="1"/>
</dbReference>
<comment type="subcellular location">
    <subcellularLocation>
        <location evidence="1 9">Nucleus</location>
        <location evidence="1 9">Nuclear pore complex</location>
    </subcellularLocation>
</comment>
<dbReference type="PIRSF" id="PIRSF038119">
    <property type="entry name" value="Nucleoporin_NUP53"/>
    <property type="match status" value="1"/>
</dbReference>
<evidence type="ECO:0000256" key="10">
    <source>
        <dbReference type="SAM" id="MobiDB-lite"/>
    </source>
</evidence>
<evidence type="ECO:0000256" key="1">
    <source>
        <dbReference type="ARBA" id="ARBA00004567"/>
    </source>
</evidence>
<dbReference type="AlphaFoldDB" id="A0A7I8LJQ3"/>
<evidence type="ECO:0000256" key="3">
    <source>
        <dbReference type="ARBA" id="ARBA00022448"/>
    </source>
</evidence>
<dbReference type="Pfam" id="PF05172">
    <property type="entry name" value="RRM_Nup35"/>
    <property type="match status" value="1"/>
</dbReference>
<dbReference type="GO" id="GO:0031965">
    <property type="term" value="C:nuclear membrane"/>
    <property type="evidence" value="ECO:0007669"/>
    <property type="project" value="InterPro"/>
</dbReference>
<reference evidence="12" key="1">
    <citation type="submission" date="2020-02" db="EMBL/GenBank/DDBJ databases">
        <authorList>
            <person name="Scholz U."/>
            <person name="Mascher M."/>
            <person name="Fiebig A."/>
        </authorList>
    </citation>
    <scope>NUCLEOTIDE SEQUENCE</scope>
</reference>
<dbReference type="GO" id="GO:0051028">
    <property type="term" value="P:mRNA transport"/>
    <property type="evidence" value="ECO:0007669"/>
    <property type="project" value="UniProtKB-UniRule"/>
</dbReference>
<keyword evidence="8 9" id="KW-0539">Nucleus</keyword>
<feature type="compositionally biased region" description="Low complexity" evidence="10">
    <location>
        <begin position="90"/>
        <end position="100"/>
    </location>
</feature>
<dbReference type="FunFam" id="3.30.70.330:FF:000095">
    <property type="entry name" value="Putative Nucleoporin NUP53"/>
    <property type="match status" value="1"/>
</dbReference>
<dbReference type="GO" id="GO:0006607">
    <property type="term" value="P:NLS-bearing protein import into nucleus"/>
    <property type="evidence" value="ECO:0007669"/>
    <property type="project" value="TreeGrafter"/>
</dbReference>
<evidence type="ECO:0000313" key="13">
    <source>
        <dbReference type="Proteomes" id="UP000663760"/>
    </source>
</evidence>
<feature type="domain" description="RRM Nup35-type" evidence="11">
    <location>
        <begin position="185"/>
        <end position="266"/>
    </location>
</feature>
<dbReference type="GO" id="GO:0017056">
    <property type="term" value="F:structural constituent of nuclear pore"/>
    <property type="evidence" value="ECO:0007669"/>
    <property type="project" value="InterPro"/>
</dbReference>
<accession>A0A7I8LJQ3</accession>
<evidence type="ECO:0000313" key="12">
    <source>
        <dbReference type="EMBL" id="CAA7410092.1"/>
    </source>
</evidence>
<dbReference type="GO" id="GO:0044615">
    <property type="term" value="C:nuclear pore nuclear basket"/>
    <property type="evidence" value="ECO:0007669"/>
    <property type="project" value="TreeGrafter"/>
</dbReference>
<evidence type="ECO:0000256" key="4">
    <source>
        <dbReference type="ARBA" id="ARBA00022816"/>
    </source>
</evidence>
<sequence>MSATVQRSVPRSERRPLFYRDLASPVAHRGNFATSGQAAAVSRLWQEKFGGKETPPPPVFTLDERADFSPETGVGDFPSSPGFRSEMRTPSPLAASPSPLTGRSEESTSGVAFTGRSQSIEYQQQQTSGISTWWSPTKSSDDRYYEKGKGSPVDGVVHSGPLITLPTPREAVKPGLQRNVVPIGNISEAWVTVYGFPPCDTNLILREFEKCGAILRHVPGPGDANWMHILYQNQYDAQKALAKNGLQMNSLLIVGVKHVHPTSCQFLDETISSSDPVGCSEVPSSLQPSLSGRTPSSRPYHLNSNSTAISESGRLAAVVATPTKSIGAKVIDLIFGV</sequence>
<proteinExistence type="inferred from homology"/>
<evidence type="ECO:0000256" key="8">
    <source>
        <dbReference type="ARBA" id="ARBA00023242"/>
    </source>
</evidence>
<dbReference type="OrthoDB" id="1733656at2759"/>
<evidence type="ECO:0000256" key="5">
    <source>
        <dbReference type="ARBA" id="ARBA00022927"/>
    </source>
</evidence>
<dbReference type="SUPFAM" id="SSF54928">
    <property type="entry name" value="RNA-binding domain, RBD"/>
    <property type="match status" value="1"/>
</dbReference>
<evidence type="ECO:0000259" key="11">
    <source>
        <dbReference type="PROSITE" id="PS51472"/>
    </source>
</evidence>
<protein>
    <recommendedName>
        <fullName evidence="9">Nuclear pore complex protein NUP35</fullName>
    </recommendedName>
    <alternativeName>
        <fullName evidence="9">Nucleoporin 35</fullName>
    </alternativeName>
</protein>
<dbReference type="GO" id="GO:0005543">
    <property type="term" value="F:phospholipid binding"/>
    <property type="evidence" value="ECO:0007669"/>
    <property type="project" value="TreeGrafter"/>
</dbReference>
<dbReference type="GO" id="GO:0044613">
    <property type="term" value="C:nuclear pore central transport channel"/>
    <property type="evidence" value="ECO:0007669"/>
    <property type="project" value="TreeGrafter"/>
</dbReference>
<feature type="compositionally biased region" description="Basic and acidic residues" evidence="10">
    <location>
        <begin position="139"/>
        <end position="149"/>
    </location>
</feature>
<organism evidence="12 13">
    <name type="scientific">Spirodela intermedia</name>
    <name type="common">Intermediate duckweed</name>
    <dbReference type="NCBI Taxonomy" id="51605"/>
    <lineage>
        <taxon>Eukaryota</taxon>
        <taxon>Viridiplantae</taxon>
        <taxon>Streptophyta</taxon>
        <taxon>Embryophyta</taxon>
        <taxon>Tracheophyta</taxon>
        <taxon>Spermatophyta</taxon>
        <taxon>Magnoliopsida</taxon>
        <taxon>Liliopsida</taxon>
        <taxon>Araceae</taxon>
        <taxon>Lemnoideae</taxon>
        <taxon>Spirodela</taxon>
    </lineage>
</organism>